<dbReference type="AlphaFoldDB" id="A0A2S6FU90"/>
<name>A0A2S6FU90_9CLOT</name>
<proteinExistence type="predicted"/>
<accession>A0A2S6FU90</accession>
<sequence length="64" mass="7506">MNKKTSRIIKLYTILWQGGTNLKKQLNFIQIVRLNQLTNETLIRGVDIAKHFNITRAFDFKSRG</sequence>
<evidence type="ECO:0000313" key="2">
    <source>
        <dbReference type="Proteomes" id="UP000239863"/>
    </source>
</evidence>
<evidence type="ECO:0000313" key="1">
    <source>
        <dbReference type="EMBL" id="PPK43681.1"/>
    </source>
</evidence>
<dbReference type="EMBL" id="PTIS01000027">
    <property type="protein sequence ID" value="PPK43681.1"/>
    <property type="molecule type" value="Genomic_DNA"/>
</dbReference>
<protein>
    <submittedName>
        <fullName evidence="1">Uncharacterized protein</fullName>
    </submittedName>
</protein>
<comment type="caution">
    <text evidence="1">The sequence shown here is derived from an EMBL/GenBank/DDBJ whole genome shotgun (WGS) entry which is preliminary data.</text>
</comment>
<dbReference type="Proteomes" id="UP000239863">
    <property type="component" value="Unassembled WGS sequence"/>
</dbReference>
<organism evidence="1 2">
    <name type="scientific">Clostridium algidicarnis DSM 15099</name>
    <dbReference type="NCBI Taxonomy" id="1121295"/>
    <lineage>
        <taxon>Bacteria</taxon>
        <taxon>Bacillati</taxon>
        <taxon>Bacillota</taxon>
        <taxon>Clostridia</taxon>
        <taxon>Eubacteriales</taxon>
        <taxon>Clostridiaceae</taxon>
        <taxon>Clostridium</taxon>
    </lineage>
</organism>
<reference evidence="1 2" key="1">
    <citation type="submission" date="2018-02" db="EMBL/GenBank/DDBJ databases">
        <title>Genomic Encyclopedia of Archaeal and Bacterial Type Strains, Phase II (KMG-II): from individual species to whole genera.</title>
        <authorList>
            <person name="Goeker M."/>
        </authorList>
    </citation>
    <scope>NUCLEOTIDE SEQUENCE [LARGE SCALE GENOMIC DNA]</scope>
    <source>
        <strain evidence="1 2">DSM 15099</strain>
    </source>
</reference>
<gene>
    <name evidence="1" type="ORF">BD821_12712</name>
</gene>